<feature type="region of interest" description="Disordered" evidence="2">
    <location>
        <begin position="159"/>
        <end position="266"/>
    </location>
</feature>
<feature type="compositionally biased region" description="Basic and acidic residues" evidence="2">
    <location>
        <begin position="192"/>
        <end position="213"/>
    </location>
</feature>
<gene>
    <name evidence="4" type="ORF">DPMN_179527</name>
</gene>
<dbReference type="PANTHER" id="PTHR21456">
    <property type="entry name" value="FAMILY WITH SEQUENCE SIMILARITY 102"/>
    <property type="match status" value="1"/>
</dbReference>
<evidence type="ECO:0000259" key="3">
    <source>
        <dbReference type="PROSITE" id="PS51840"/>
    </source>
</evidence>
<evidence type="ECO:0000256" key="2">
    <source>
        <dbReference type="SAM" id="MobiDB-lite"/>
    </source>
</evidence>
<feature type="domain" description="C2 NT-type" evidence="3">
    <location>
        <begin position="3"/>
        <end position="145"/>
    </location>
</feature>
<dbReference type="PANTHER" id="PTHR21456:SF1">
    <property type="entry name" value="C2 NT-TYPE DOMAIN-CONTAINING PROTEIN"/>
    <property type="match status" value="1"/>
</dbReference>
<name>A0A9D4ECI0_DREPO</name>
<dbReference type="PROSITE" id="PS51840">
    <property type="entry name" value="C2_NT"/>
    <property type="match status" value="1"/>
</dbReference>
<reference evidence="4" key="1">
    <citation type="journal article" date="2019" name="bioRxiv">
        <title>The Genome of the Zebra Mussel, Dreissena polymorpha: A Resource for Invasive Species Research.</title>
        <authorList>
            <person name="McCartney M.A."/>
            <person name="Auch B."/>
            <person name="Kono T."/>
            <person name="Mallez S."/>
            <person name="Zhang Y."/>
            <person name="Obille A."/>
            <person name="Becker A."/>
            <person name="Abrahante J.E."/>
            <person name="Garbe J."/>
            <person name="Badalamenti J.P."/>
            <person name="Herman A."/>
            <person name="Mangelson H."/>
            <person name="Liachko I."/>
            <person name="Sullivan S."/>
            <person name="Sone E.D."/>
            <person name="Koren S."/>
            <person name="Silverstein K.A.T."/>
            <person name="Beckman K.B."/>
            <person name="Gohl D.M."/>
        </authorList>
    </citation>
    <scope>NUCLEOTIDE SEQUENCE</scope>
    <source>
        <strain evidence="4">Duluth1</strain>
        <tissue evidence="4">Whole animal</tissue>
    </source>
</reference>
<accession>A0A9D4ECI0</accession>
<comment type="similarity">
    <text evidence="1">Belongs to the EEIG family.</text>
</comment>
<keyword evidence="5" id="KW-1185">Reference proteome</keyword>
<dbReference type="InterPro" id="IPR019448">
    <property type="entry name" value="NT-C2"/>
</dbReference>
<dbReference type="Pfam" id="PF10358">
    <property type="entry name" value="NT-C2"/>
    <property type="match status" value="1"/>
</dbReference>
<reference evidence="4" key="2">
    <citation type="submission" date="2020-11" db="EMBL/GenBank/DDBJ databases">
        <authorList>
            <person name="McCartney M.A."/>
            <person name="Auch B."/>
            <person name="Kono T."/>
            <person name="Mallez S."/>
            <person name="Becker A."/>
            <person name="Gohl D.M."/>
            <person name="Silverstein K.A.T."/>
            <person name="Koren S."/>
            <person name="Bechman K.B."/>
            <person name="Herman A."/>
            <person name="Abrahante J.E."/>
            <person name="Garbe J."/>
        </authorList>
    </citation>
    <scope>NUCLEOTIDE SEQUENCE</scope>
    <source>
        <strain evidence="4">Duluth1</strain>
        <tissue evidence="4">Whole animal</tissue>
    </source>
</reference>
<dbReference type="AlphaFoldDB" id="A0A9D4ECI0"/>
<protein>
    <recommendedName>
        <fullName evidence="3">C2 NT-type domain-containing protein</fullName>
    </recommendedName>
</protein>
<dbReference type="OrthoDB" id="3365224at2759"/>
<dbReference type="Proteomes" id="UP000828390">
    <property type="component" value="Unassembled WGS sequence"/>
</dbReference>
<proteinExistence type="inferred from homology"/>
<organism evidence="4 5">
    <name type="scientific">Dreissena polymorpha</name>
    <name type="common">Zebra mussel</name>
    <name type="synonym">Mytilus polymorpha</name>
    <dbReference type="NCBI Taxonomy" id="45954"/>
    <lineage>
        <taxon>Eukaryota</taxon>
        <taxon>Metazoa</taxon>
        <taxon>Spiralia</taxon>
        <taxon>Lophotrochozoa</taxon>
        <taxon>Mollusca</taxon>
        <taxon>Bivalvia</taxon>
        <taxon>Autobranchia</taxon>
        <taxon>Heteroconchia</taxon>
        <taxon>Euheterodonta</taxon>
        <taxon>Imparidentia</taxon>
        <taxon>Neoheterodontei</taxon>
        <taxon>Myida</taxon>
        <taxon>Dreissenoidea</taxon>
        <taxon>Dreissenidae</taxon>
        <taxon>Dreissena</taxon>
    </lineage>
</organism>
<sequence length="338" mass="37786">MMSFMYRKKKYKFHVTFELEELSSVPFVSGILFVKLRTLEGGHFSDVSERKEVLNHCVKWDSKYVFECKMTGSANTGILDPCIFRASVRRELKGGKSYQKLGFADINLAEFAGSGSQQRKFLLEGYDSKNRQDNSTLKVTLTVALKSGDPVFKAMTQSQFLVPEEEPTESRVVSLEEEGSLASNSSGFGSLPRKDRPSVISRDDSEKDFEKGHSRNSSFTSLHSRNGSNYGSLTHSRQNSQGTSTSQDHPAHTRSPSAGSSLSEFAKAERRRIHAHTLTTIHKLEETSFKERRVDQTRVDAEGLVEELLKSTDLKPQELDESSGLQLLVGKDGTMALR</sequence>
<evidence type="ECO:0000313" key="5">
    <source>
        <dbReference type="Proteomes" id="UP000828390"/>
    </source>
</evidence>
<evidence type="ECO:0000313" key="4">
    <source>
        <dbReference type="EMBL" id="KAH3778074.1"/>
    </source>
</evidence>
<dbReference type="EMBL" id="JAIWYP010000009">
    <property type="protein sequence ID" value="KAH3778074.1"/>
    <property type="molecule type" value="Genomic_DNA"/>
</dbReference>
<comment type="caution">
    <text evidence="4">The sequence shown here is derived from an EMBL/GenBank/DDBJ whole genome shotgun (WGS) entry which is preliminary data.</text>
</comment>
<dbReference type="InterPro" id="IPR039931">
    <property type="entry name" value="EEIG1/2-like"/>
</dbReference>
<feature type="compositionally biased region" description="Polar residues" evidence="2">
    <location>
        <begin position="215"/>
        <end position="263"/>
    </location>
</feature>
<evidence type="ECO:0000256" key="1">
    <source>
        <dbReference type="ARBA" id="ARBA00034780"/>
    </source>
</evidence>